<comment type="domain">
    <text evidence="8">The N-terminal region contains the highly conserved SGGXDS motif, predicted to be a P-loop motif involved in ATP binding.</text>
</comment>
<dbReference type="InterPro" id="IPR012795">
    <property type="entry name" value="tRNA_Ile_lys_synt_N"/>
</dbReference>
<gene>
    <name evidence="8 10" type="primary">tilS</name>
    <name evidence="10" type="ORF">XDD1_3288</name>
</gene>
<dbReference type="NCBIfam" id="TIGR02432">
    <property type="entry name" value="lysidine_TilS_N"/>
    <property type="match status" value="1"/>
</dbReference>
<dbReference type="AlphaFoldDB" id="A0A068QVH2"/>
<dbReference type="InterPro" id="IPR014729">
    <property type="entry name" value="Rossmann-like_a/b/a_fold"/>
</dbReference>
<dbReference type="HAMAP" id="MF_01161">
    <property type="entry name" value="tRNA_Ile_lys_synt"/>
    <property type="match status" value="1"/>
</dbReference>
<dbReference type="EC" id="6.3.4.19" evidence="8"/>
<evidence type="ECO:0000256" key="8">
    <source>
        <dbReference type="HAMAP-Rule" id="MF_01161"/>
    </source>
</evidence>
<evidence type="ECO:0000259" key="9">
    <source>
        <dbReference type="SMART" id="SM00977"/>
    </source>
</evidence>
<proteinExistence type="inferred from homology"/>
<dbReference type="GO" id="GO:0005524">
    <property type="term" value="F:ATP binding"/>
    <property type="evidence" value="ECO:0007669"/>
    <property type="project" value="UniProtKB-UniRule"/>
</dbReference>
<dbReference type="KEGG" id="xdo:XDD1_3288"/>
<name>A0A068QVH2_9GAMM</name>
<keyword evidence="3 8" id="KW-0436">Ligase</keyword>
<dbReference type="GO" id="GO:0005737">
    <property type="term" value="C:cytoplasm"/>
    <property type="evidence" value="ECO:0007669"/>
    <property type="project" value="UniProtKB-SubCell"/>
</dbReference>
<comment type="catalytic activity">
    <reaction evidence="7 8">
        <text>cytidine(34) in tRNA(Ile2) + L-lysine + ATP = lysidine(34) in tRNA(Ile2) + AMP + diphosphate + H(+)</text>
        <dbReference type="Rhea" id="RHEA:43744"/>
        <dbReference type="Rhea" id="RHEA-COMP:10625"/>
        <dbReference type="Rhea" id="RHEA-COMP:10670"/>
        <dbReference type="ChEBI" id="CHEBI:15378"/>
        <dbReference type="ChEBI" id="CHEBI:30616"/>
        <dbReference type="ChEBI" id="CHEBI:32551"/>
        <dbReference type="ChEBI" id="CHEBI:33019"/>
        <dbReference type="ChEBI" id="CHEBI:82748"/>
        <dbReference type="ChEBI" id="CHEBI:83665"/>
        <dbReference type="ChEBI" id="CHEBI:456215"/>
        <dbReference type="EC" id="6.3.4.19"/>
    </reaction>
</comment>
<keyword evidence="5 8" id="KW-0547">Nucleotide-binding</keyword>
<dbReference type="NCBIfam" id="NF007942">
    <property type="entry name" value="PRK10660.1"/>
    <property type="match status" value="1"/>
</dbReference>
<evidence type="ECO:0000256" key="2">
    <source>
        <dbReference type="ARBA" id="ARBA00022490"/>
    </source>
</evidence>
<evidence type="ECO:0000256" key="6">
    <source>
        <dbReference type="ARBA" id="ARBA00022840"/>
    </source>
</evidence>
<dbReference type="InterPro" id="IPR011063">
    <property type="entry name" value="TilS/TtcA_N"/>
</dbReference>
<dbReference type="SMART" id="SM00977">
    <property type="entry name" value="TilS_C"/>
    <property type="match status" value="1"/>
</dbReference>
<keyword evidence="2 8" id="KW-0963">Cytoplasm</keyword>
<accession>A0A068QVH2</accession>
<dbReference type="Pfam" id="PF01171">
    <property type="entry name" value="ATP_bind_3"/>
    <property type="match status" value="1"/>
</dbReference>
<dbReference type="SUPFAM" id="SSF56037">
    <property type="entry name" value="PheT/TilS domain"/>
    <property type="match status" value="1"/>
</dbReference>
<dbReference type="PANTHER" id="PTHR43033:SF1">
    <property type="entry name" value="TRNA(ILE)-LYSIDINE SYNTHASE-RELATED"/>
    <property type="match status" value="1"/>
</dbReference>
<dbReference type="SUPFAM" id="SSF52402">
    <property type="entry name" value="Adenine nucleotide alpha hydrolases-like"/>
    <property type="match status" value="1"/>
</dbReference>
<dbReference type="STRING" id="351671.XDD1_3288"/>
<dbReference type="GO" id="GO:0032267">
    <property type="term" value="F:tRNA(Ile)-lysidine synthase activity"/>
    <property type="evidence" value="ECO:0007669"/>
    <property type="project" value="UniProtKB-EC"/>
</dbReference>
<dbReference type="NCBIfam" id="TIGR02433">
    <property type="entry name" value="lysidine_TilS_C"/>
    <property type="match status" value="1"/>
</dbReference>
<evidence type="ECO:0000256" key="5">
    <source>
        <dbReference type="ARBA" id="ARBA00022741"/>
    </source>
</evidence>
<dbReference type="Pfam" id="PF09179">
    <property type="entry name" value="TilS"/>
    <property type="match status" value="1"/>
</dbReference>
<organism evidence="10 11">
    <name type="scientific">Xenorhabdus doucetiae</name>
    <dbReference type="NCBI Taxonomy" id="351671"/>
    <lineage>
        <taxon>Bacteria</taxon>
        <taxon>Pseudomonadati</taxon>
        <taxon>Pseudomonadota</taxon>
        <taxon>Gammaproteobacteria</taxon>
        <taxon>Enterobacterales</taxon>
        <taxon>Morganellaceae</taxon>
        <taxon>Xenorhabdus</taxon>
    </lineage>
</organism>
<evidence type="ECO:0000256" key="7">
    <source>
        <dbReference type="ARBA" id="ARBA00048539"/>
    </source>
</evidence>
<evidence type="ECO:0000256" key="4">
    <source>
        <dbReference type="ARBA" id="ARBA00022694"/>
    </source>
</evidence>
<dbReference type="Gene3D" id="3.40.50.620">
    <property type="entry name" value="HUPs"/>
    <property type="match status" value="1"/>
</dbReference>
<feature type="domain" description="Lysidine-tRNA(Ile) synthetase C-terminal" evidence="9">
    <location>
        <begin position="392"/>
        <end position="464"/>
    </location>
</feature>
<dbReference type="Proteomes" id="UP000032721">
    <property type="component" value="Chromosome"/>
</dbReference>
<comment type="similarity">
    <text evidence="8">Belongs to the tRNA(Ile)-lysidine synthase family.</text>
</comment>
<keyword evidence="4 8" id="KW-0819">tRNA processing</keyword>
<reference evidence="10 11" key="1">
    <citation type="submission" date="2013-07" db="EMBL/GenBank/DDBJ databases">
        <authorList>
            <person name="Genoscope - CEA"/>
        </authorList>
    </citation>
    <scope>NUCLEOTIDE SEQUENCE [LARGE SCALE GENOMIC DNA]</scope>
    <source>
        <strain evidence="11">FRM16 / DSM 17909</strain>
    </source>
</reference>
<dbReference type="HOGENOM" id="CLU_018869_2_0_6"/>
<keyword evidence="6 8" id="KW-0067">ATP-binding</keyword>
<dbReference type="SUPFAM" id="SSF82829">
    <property type="entry name" value="MesJ substrate recognition domain-like"/>
    <property type="match status" value="1"/>
</dbReference>
<dbReference type="Gene3D" id="1.20.59.20">
    <property type="match status" value="1"/>
</dbReference>
<dbReference type="InterPro" id="IPR015262">
    <property type="entry name" value="tRNA_Ile_lys_synt_subst-bd"/>
</dbReference>
<comment type="function">
    <text evidence="8">Ligates lysine onto the cytidine present at position 34 of the AUA codon-specific tRNA(Ile) that contains the anticodon CAU, in an ATP-dependent manner. Cytidine is converted to lysidine, thus changing the amino acid specificity of the tRNA from methionine to isoleucine.</text>
</comment>
<dbReference type="InterPro" id="IPR012796">
    <property type="entry name" value="Lysidine-tRNA-synth_C"/>
</dbReference>
<dbReference type="PANTHER" id="PTHR43033">
    <property type="entry name" value="TRNA(ILE)-LYSIDINE SYNTHASE-RELATED"/>
    <property type="match status" value="1"/>
</dbReference>
<feature type="binding site" evidence="8">
    <location>
        <begin position="38"/>
        <end position="43"/>
    </location>
    <ligand>
        <name>ATP</name>
        <dbReference type="ChEBI" id="CHEBI:30616"/>
    </ligand>
</feature>
<dbReference type="CDD" id="cd01992">
    <property type="entry name" value="TilS_N"/>
    <property type="match status" value="1"/>
</dbReference>
<dbReference type="GO" id="GO:0006400">
    <property type="term" value="P:tRNA modification"/>
    <property type="evidence" value="ECO:0007669"/>
    <property type="project" value="UniProtKB-UniRule"/>
</dbReference>
<dbReference type="Pfam" id="PF11734">
    <property type="entry name" value="TilS_C"/>
    <property type="match status" value="1"/>
</dbReference>
<evidence type="ECO:0000313" key="10">
    <source>
        <dbReference type="EMBL" id="CDG18978.1"/>
    </source>
</evidence>
<comment type="subcellular location">
    <subcellularLocation>
        <location evidence="1 8">Cytoplasm</location>
    </subcellularLocation>
</comment>
<dbReference type="InterPro" id="IPR012094">
    <property type="entry name" value="tRNA_Ile_lys_synt"/>
</dbReference>
<protein>
    <recommendedName>
        <fullName evidence="8">tRNA(Ile)-lysidine synthase</fullName>
        <ecNumber evidence="8">6.3.4.19</ecNumber>
    </recommendedName>
    <alternativeName>
        <fullName evidence="8">tRNA(Ile)-2-lysyl-cytidine synthase</fullName>
    </alternativeName>
    <alternativeName>
        <fullName evidence="8">tRNA(Ile)-lysidine synthetase</fullName>
    </alternativeName>
</protein>
<sequence>MTNKEERFGSIMASSYDFLLTTLAEHIGQHKKILVGFSGGLDSSVLLHLLVRLRTQAHQLSCERIALRAIHIHHGLNPKADLWVEHCRQVCADWQIDFRTEKVELNTRRHGIEAAARNARYHAFQHELQQGEVLMTAQHLDDQAETFLLALKRGSGPAGLSSMPSRMPFAGTTLIRPLLNISRAELEAYAQTQKLPWVEDDSNQDDRYDRNFLRLNIMPLLNQRWPHFPQAVSRSASLCGEQEQLLDELLEESLHSLMTSEGAIAIPPLENSSEAKRNALLRRWLNQCGVKMPAREQLQRIWSEVALARQDAEPRFRVGQQDIRRYRQQLWLVPQYQNLAGSLLEWDLQQELTLPDRLGTLLCAKEKRIENGVQNSIENSMTVRKPNRHEQVTVRFGVQGNISIVGRQHSRHSKKLWQELGVAPWLRERIPLLYYNEQLIAALGVFITKEGQSLPDDEGISVQWQRTTLHT</sequence>
<evidence type="ECO:0000256" key="1">
    <source>
        <dbReference type="ARBA" id="ARBA00004496"/>
    </source>
</evidence>
<evidence type="ECO:0000256" key="3">
    <source>
        <dbReference type="ARBA" id="ARBA00022598"/>
    </source>
</evidence>
<evidence type="ECO:0000313" key="11">
    <source>
        <dbReference type="Proteomes" id="UP000032721"/>
    </source>
</evidence>
<dbReference type="EMBL" id="FO704550">
    <property type="protein sequence ID" value="CDG18978.1"/>
    <property type="molecule type" value="Genomic_DNA"/>
</dbReference>